<reference evidence="1" key="1">
    <citation type="journal article" date="2014" name="Front. Microbiol.">
        <title>High frequency of phylogenetically diverse reductive dehalogenase-homologous genes in deep subseafloor sedimentary metagenomes.</title>
        <authorList>
            <person name="Kawai M."/>
            <person name="Futagami T."/>
            <person name="Toyoda A."/>
            <person name="Takaki Y."/>
            <person name="Nishi S."/>
            <person name="Hori S."/>
            <person name="Arai W."/>
            <person name="Tsubouchi T."/>
            <person name="Morono Y."/>
            <person name="Uchiyama I."/>
            <person name="Ito T."/>
            <person name="Fujiyama A."/>
            <person name="Inagaki F."/>
            <person name="Takami H."/>
        </authorList>
    </citation>
    <scope>NUCLEOTIDE SEQUENCE</scope>
    <source>
        <strain evidence="1">Expedition CK06-06</strain>
    </source>
</reference>
<dbReference type="EMBL" id="BART01013660">
    <property type="protein sequence ID" value="GAG79632.1"/>
    <property type="molecule type" value="Genomic_DNA"/>
</dbReference>
<evidence type="ECO:0000313" key="1">
    <source>
        <dbReference type="EMBL" id="GAG79632.1"/>
    </source>
</evidence>
<accession>X1BEJ9</accession>
<proteinExistence type="predicted"/>
<feature type="non-terminal residue" evidence="1">
    <location>
        <position position="50"/>
    </location>
</feature>
<gene>
    <name evidence="1" type="ORF">S01H4_27790</name>
</gene>
<dbReference type="AlphaFoldDB" id="X1BEJ9"/>
<organism evidence="1">
    <name type="scientific">marine sediment metagenome</name>
    <dbReference type="NCBI Taxonomy" id="412755"/>
    <lineage>
        <taxon>unclassified sequences</taxon>
        <taxon>metagenomes</taxon>
        <taxon>ecological metagenomes</taxon>
    </lineage>
</organism>
<name>X1BEJ9_9ZZZZ</name>
<sequence length="50" mass="5777">MLNQPALVGIVPRKNLWSVIQKEKWYHIPVESAPKNAVFAEYLGFYFPSV</sequence>
<protein>
    <submittedName>
        <fullName evidence="1">Uncharacterized protein</fullName>
    </submittedName>
</protein>
<comment type="caution">
    <text evidence="1">The sequence shown here is derived from an EMBL/GenBank/DDBJ whole genome shotgun (WGS) entry which is preliminary data.</text>
</comment>